<comment type="subcellular location">
    <subcellularLocation>
        <location evidence="6">Golgi apparatus membrane</location>
        <topology evidence="6">Multi-pass membrane protein</topology>
    </subcellularLocation>
    <subcellularLocation>
        <location evidence="1">Membrane</location>
        <topology evidence="1">Multi-pass membrane protein</topology>
    </subcellularLocation>
</comment>
<evidence type="ECO:0000256" key="4">
    <source>
        <dbReference type="ARBA" id="ARBA00022989"/>
    </source>
</evidence>
<evidence type="ECO:0000313" key="10">
    <source>
        <dbReference type="Proteomes" id="UP000187209"/>
    </source>
</evidence>
<dbReference type="PANTHER" id="PTHR12822">
    <property type="entry name" value="PROTEIN YIPF"/>
    <property type="match status" value="1"/>
</dbReference>
<dbReference type="OrthoDB" id="10256463at2759"/>
<feature type="domain" description="Yip1" evidence="8">
    <location>
        <begin position="76"/>
        <end position="227"/>
    </location>
</feature>
<feature type="transmembrane region" description="Helical" evidence="6">
    <location>
        <begin position="181"/>
        <end position="200"/>
    </location>
</feature>
<dbReference type="AlphaFoldDB" id="A0A1R2CF63"/>
<keyword evidence="5 6" id="KW-0472">Membrane</keyword>
<dbReference type="PANTHER" id="PTHR12822:SF2">
    <property type="entry name" value="PROTEIN YIPF"/>
    <property type="match status" value="1"/>
</dbReference>
<evidence type="ECO:0000256" key="3">
    <source>
        <dbReference type="ARBA" id="ARBA00022692"/>
    </source>
</evidence>
<dbReference type="EMBL" id="MPUH01000173">
    <property type="protein sequence ID" value="OMJ87586.1"/>
    <property type="molecule type" value="Genomic_DNA"/>
</dbReference>
<dbReference type="GO" id="GO:0016192">
    <property type="term" value="P:vesicle-mediated transport"/>
    <property type="evidence" value="ECO:0007669"/>
    <property type="project" value="InterPro"/>
</dbReference>
<feature type="transmembrane region" description="Helical" evidence="6">
    <location>
        <begin position="84"/>
        <end position="108"/>
    </location>
</feature>
<comment type="caution">
    <text evidence="9">The sequence shown here is derived from an EMBL/GenBank/DDBJ whole genome shotgun (WGS) entry which is preliminary data.</text>
</comment>
<evidence type="ECO:0000256" key="1">
    <source>
        <dbReference type="ARBA" id="ARBA00004141"/>
    </source>
</evidence>
<comment type="similarity">
    <text evidence="2 6">Belongs to the YIP1 family.</text>
</comment>
<evidence type="ECO:0000256" key="2">
    <source>
        <dbReference type="ARBA" id="ARBA00010596"/>
    </source>
</evidence>
<gene>
    <name evidence="9" type="ORF">SteCoe_10674</name>
</gene>
<keyword evidence="10" id="KW-1185">Reference proteome</keyword>
<evidence type="ECO:0000256" key="5">
    <source>
        <dbReference type="ARBA" id="ARBA00023136"/>
    </source>
</evidence>
<evidence type="ECO:0000256" key="6">
    <source>
        <dbReference type="RuleBase" id="RU361264"/>
    </source>
</evidence>
<dbReference type="GO" id="GO:0000139">
    <property type="term" value="C:Golgi membrane"/>
    <property type="evidence" value="ECO:0007669"/>
    <property type="project" value="UniProtKB-SubCell"/>
</dbReference>
<protein>
    <recommendedName>
        <fullName evidence="6">Protein YIPF</fullName>
    </recommendedName>
</protein>
<accession>A0A1R2CF63</accession>
<organism evidence="9 10">
    <name type="scientific">Stentor coeruleus</name>
    <dbReference type="NCBI Taxonomy" id="5963"/>
    <lineage>
        <taxon>Eukaryota</taxon>
        <taxon>Sar</taxon>
        <taxon>Alveolata</taxon>
        <taxon>Ciliophora</taxon>
        <taxon>Postciliodesmatophora</taxon>
        <taxon>Heterotrichea</taxon>
        <taxon>Heterotrichida</taxon>
        <taxon>Stentoridae</taxon>
        <taxon>Stentor</taxon>
    </lineage>
</organism>
<feature type="region of interest" description="Disordered" evidence="7">
    <location>
        <begin position="26"/>
        <end position="46"/>
    </location>
</feature>
<dbReference type="GO" id="GO:0031267">
    <property type="term" value="F:small GTPase binding"/>
    <property type="evidence" value="ECO:0007669"/>
    <property type="project" value="InterPro"/>
</dbReference>
<reference evidence="9 10" key="1">
    <citation type="submission" date="2016-11" db="EMBL/GenBank/DDBJ databases">
        <title>The macronuclear genome of Stentor coeruleus: a giant cell with tiny introns.</title>
        <authorList>
            <person name="Slabodnick M."/>
            <person name="Ruby J.G."/>
            <person name="Reiff S.B."/>
            <person name="Swart E.C."/>
            <person name="Gosai S."/>
            <person name="Prabakaran S."/>
            <person name="Witkowska E."/>
            <person name="Larue G.E."/>
            <person name="Fisher S."/>
            <person name="Freeman R.M."/>
            <person name="Gunawardena J."/>
            <person name="Chu W."/>
            <person name="Stover N.A."/>
            <person name="Gregory B.D."/>
            <person name="Nowacki M."/>
            <person name="Derisi J."/>
            <person name="Roy S.W."/>
            <person name="Marshall W.F."/>
            <person name="Sood P."/>
        </authorList>
    </citation>
    <scope>NUCLEOTIDE SEQUENCE [LARGE SCALE GENOMIC DNA]</scope>
    <source>
        <strain evidence="9">WM001</strain>
    </source>
</reference>
<dbReference type="Proteomes" id="UP000187209">
    <property type="component" value="Unassembled WGS sequence"/>
</dbReference>
<feature type="transmembrane region" description="Helical" evidence="6">
    <location>
        <begin position="120"/>
        <end position="143"/>
    </location>
</feature>
<feature type="transmembrane region" description="Helical" evidence="6">
    <location>
        <begin position="155"/>
        <end position="175"/>
    </location>
</feature>
<dbReference type="InterPro" id="IPR006977">
    <property type="entry name" value="Yip1_dom"/>
</dbReference>
<feature type="compositionally biased region" description="Polar residues" evidence="7">
    <location>
        <begin position="37"/>
        <end position="46"/>
    </location>
</feature>
<name>A0A1R2CF63_9CILI</name>
<dbReference type="InterPro" id="IPR039765">
    <property type="entry name" value="Yip5/YIPF1/YIPF2"/>
</dbReference>
<evidence type="ECO:0000313" key="9">
    <source>
        <dbReference type="EMBL" id="OMJ87586.1"/>
    </source>
</evidence>
<sequence>MDHGSKNFFEFSDPVEGMQGVIQLEPDRNQGRVDANSPPSTSANTTLDPYKSYCEVDTALVLQRIKKTLWPFDRRKFFENKGDLYGAFWVPTTLIFILSVAGTLATRISSDEGYAFDPTGIIITAGSVYFFVFAIPAVIYFVLFTGIDITYYDLLSLYGYSYFAFWPAAIISVVNFSLIRWLAFSIASIWSGLLIGKNYYNEVQFLVEWKKYVTIVISFSGYVGLTLIANFYLY</sequence>
<dbReference type="Pfam" id="PF04893">
    <property type="entry name" value="Yip1"/>
    <property type="match status" value="1"/>
</dbReference>
<feature type="transmembrane region" description="Helical" evidence="6">
    <location>
        <begin position="212"/>
        <end position="233"/>
    </location>
</feature>
<keyword evidence="4 6" id="KW-1133">Transmembrane helix</keyword>
<proteinExistence type="inferred from homology"/>
<keyword evidence="3 6" id="KW-0812">Transmembrane</keyword>
<evidence type="ECO:0000259" key="8">
    <source>
        <dbReference type="Pfam" id="PF04893"/>
    </source>
</evidence>
<evidence type="ECO:0000256" key="7">
    <source>
        <dbReference type="SAM" id="MobiDB-lite"/>
    </source>
</evidence>